<gene>
    <name evidence="3" type="ORF">GCM10022399_12910</name>
</gene>
<reference evidence="4" key="1">
    <citation type="journal article" date="2019" name="Int. J. Syst. Evol. Microbiol.">
        <title>The Global Catalogue of Microorganisms (GCM) 10K type strain sequencing project: providing services to taxonomists for standard genome sequencing and annotation.</title>
        <authorList>
            <consortium name="The Broad Institute Genomics Platform"/>
            <consortium name="The Broad Institute Genome Sequencing Center for Infectious Disease"/>
            <person name="Wu L."/>
            <person name="Ma J."/>
        </authorList>
    </citation>
    <scope>NUCLEOTIDE SEQUENCE [LARGE SCALE GENOMIC DNA]</scope>
    <source>
        <strain evidence="4">JCM 17125</strain>
    </source>
</reference>
<organism evidence="3 4">
    <name type="scientific">Terrabacter ginsenosidimutans</name>
    <dbReference type="NCBI Taxonomy" id="490575"/>
    <lineage>
        <taxon>Bacteria</taxon>
        <taxon>Bacillati</taxon>
        <taxon>Actinomycetota</taxon>
        <taxon>Actinomycetes</taxon>
        <taxon>Micrococcales</taxon>
        <taxon>Intrasporangiaceae</taxon>
        <taxon>Terrabacter</taxon>
    </lineage>
</organism>
<dbReference type="Pfam" id="PF04577">
    <property type="entry name" value="Glyco_transf_61"/>
    <property type="match status" value="1"/>
</dbReference>
<dbReference type="Proteomes" id="UP001501468">
    <property type="component" value="Unassembled WGS sequence"/>
</dbReference>
<evidence type="ECO:0000259" key="2">
    <source>
        <dbReference type="Pfam" id="PF04577"/>
    </source>
</evidence>
<evidence type="ECO:0000313" key="4">
    <source>
        <dbReference type="Proteomes" id="UP001501468"/>
    </source>
</evidence>
<feature type="compositionally biased region" description="Low complexity" evidence="1">
    <location>
        <begin position="169"/>
        <end position="190"/>
    </location>
</feature>
<accession>A0ABP7D1G7</accession>
<dbReference type="EMBL" id="BAABDC010000002">
    <property type="protein sequence ID" value="GAA3697977.1"/>
    <property type="molecule type" value="Genomic_DNA"/>
</dbReference>
<dbReference type="RefSeq" id="WP_344943275.1">
    <property type="nucleotide sequence ID" value="NZ_BAABDC010000002.1"/>
</dbReference>
<comment type="caution">
    <text evidence="3">The sequence shown here is derived from an EMBL/GenBank/DDBJ whole genome shotgun (WGS) entry which is preliminary data.</text>
</comment>
<protein>
    <recommendedName>
        <fullName evidence="2">Glycosyltransferase 61 catalytic domain-containing protein</fullName>
    </recommendedName>
</protein>
<evidence type="ECO:0000256" key="1">
    <source>
        <dbReference type="SAM" id="MobiDB-lite"/>
    </source>
</evidence>
<feature type="region of interest" description="Disordered" evidence="1">
    <location>
        <begin position="168"/>
        <end position="190"/>
    </location>
</feature>
<feature type="domain" description="Glycosyltransferase 61 catalytic" evidence="2">
    <location>
        <begin position="359"/>
        <end position="537"/>
    </location>
</feature>
<sequence length="602" mass="66306">MSHRVNGLAQTVLDLVQTGAPPHDGTGAAEQASPLGAPAVRDIVLVLGHDTVEVATELGRRLGEVTIHVLTVSADDPARTAALPANVRVTTCLTIWDRVHHVATLPRPQLVVESGNGRKGQKLACFREMFLLLEPGGWYVVDRLSDVADPALHDVPGETVLDLLDRLATPDTSDGSTTSGATTSGPAGAASEAETLDAADAELRESSSAIVRSGDAAFVRKTNRHRFKLRDARASEMLTRRYGDTWGRVVETRPAYSYPSRATVTVHGEGPVHGPGTVNVPEQSLRRYCAPTVLPRQRVMTGDFYLPDTFRHHLGRRLVHHTMVGGNAALDRLLSRWEPTPTDLPGSYVYLDTEYPGHYGHVMTEVISRYHGWTEARRLDPDVRPLISLREGQTEVPDYQRRLLDALGIPADEVAYVPHDAAVRPEVLYAVTPGFSMPHYVDLGLGALYAEIGRRLHTPHLETPERLFVSRRPGGWRTCHNLPEVEEWFRREGYTVVYPEDHSFGDQISMFRQARRIAGFGGSGMFSLMFAPGARCVLLSGNANTANNEYLIGSVVGLDLHYFWSPSDIQHPEGGWTNEAFHSGFTFELDRFADDLRATLAD</sequence>
<keyword evidence="4" id="KW-1185">Reference proteome</keyword>
<dbReference type="InterPro" id="IPR049625">
    <property type="entry name" value="Glyco_transf_61_cat"/>
</dbReference>
<evidence type="ECO:0000313" key="3">
    <source>
        <dbReference type="EMBL" id="GAA3697977.1"/>
    </source>
</evidence>
<name>A0ABP7D1G7_9MICO</name>
<proteinExistence type="predicted"/>